<dbReference type="InterPro" id="IPR036635">
    <property type="entry name" value="MurB_C_sf"/>
</dbReference>
<organism evidence="18 19">
    <name type="scientific">Anthropogastromicrobium aceti</name>
    <dbReference type="NCBI Taxonomy" id="2981768"/>
    <lineage>
        <taxon>Bacteria</taxon>
        <taxon>Bacillati</taxon>
        <taxon>Bacillota</taxon>
        <taxon>Clostridia</taxon>
        <taxon>Lachnospirales</taxon>
        <taxon>Lachnospiraceae</taxon>
        <taxon>Anthropogastromicrobium</taxon>
    </lineage>
</organism>
<evidence type="ECO:0000256" key="13">
    <source>
        <dbReference type="ARBA" id="ARBA00023306"/>
    </source>
</evidence>
<dbReference type="Pfam" id="PF01565">
    <property type="entry name" value="FAD_binding_4"/>
    <property type="match status" value="1"/>
</dbReference>
<dbReference type="GO" id="GO:0071555">
    <property type="term" value="P:cell wall organization"/>
    <property type="evidence" value="ECO:0007669"/>
    <property type="project" value="UniProtKB-KW"/>
</dbReference>
<gene>
    <name evidence="16 18" type="primary">murB</name>
    <name evidence="18" type="ORF">LKD48_01935</name>
</gene>
<dbReference type="InterPro" id="IPR003170">
    <property type="entry name" value="MurB"/>
</dbReference>
<dbReference type="Proteomes" id="UP001198200">
    <property type="component" value="Unassembled WGS sequence"/>
</dbReference>
<evidence type="ECO:0000256" key="5">
    <source>
        <dbReference type="ARBA" id="ARBA00022490"/>
    </source>
</evidence>
<proteinExistence type="inferred from homology"/>
<evidence type="ECO:0000256" key="2">
    <source>
        <dbReference type="ARBA" id="ARBA00003921"/>
    </source>
</evidence>
<comment type="similarity">
    <text evidence="16">Belongs to the MurB family.</text>
</comment>
<dbReference type="Gene3D" id="3.30.465.10">
    <property type="match status" value="1"/>
</dbReference>
<dbReference type="PANTHER" id="PTHR21071:SF4">
    <property type="entry name" value="UDP-N-ACETYLENOLPYRUVOYLGLUCOSAMINE REDUCTASE"/>
    <property type="match status" value="1"/>
</dbReference>
<keyword evidence="5 16" id="KW-0963">Cytoplasm</keyword>
<dbReference type="EC" id="1.3.1.98" evidence="16"/>
<evidence type="ECO:0000256" key="15">
    <source>
        <dbReference type="ARBA" id="ARBA00048914"/>
    </source>
</evidence>
<dbReference type="PROSITE" id="PS51387">
    <property type="entry name" value="FAD_PCMH"/>
    <property type="match status" value="1"/>
</dbReference>
<keyword evidence="6 16" id="KW-0132">Cell division</keyword>
<evidence type="ECO:0000256" key="8">
    <source>
        <dbReference type="ARBA" id="ARBA00022827"/>
    </source>
</evidence>
<dbReference type="InterPro" id="IPR016166">
    <property type="entry name" value="FAD-bd_PCMH"/>
</dbReference>
<evidence type="ECO:0000256" key="1">
    <source>
        <dbReference type="ARBA" id="ARBA00001974"/>
    </source>
</evidence>
<reference evidence="18 19" key="1">
    <citation type="submission" date="2021-10" db="EMBL/GenBank/DDBJ databases">
        <title>Anaerobic single-cell dispensing facilitates the cultivation of human gut bacteria.</title>
        <authorList>
            <person name="Afrizal A."/>
        </authorList>
    </citation>
    <scope>NUCLEOTIDE SEQUENCE [LARGE SCALE GENOMIC DNA]</scope>
    <source>
        <strain evidence="18 19">CLA-AA-H224</strain>
    </source>
</reference>
<keyword evidence="11 16" id="KW-0573">Peptidoglycan synthesis</keyword>
<dbReference type="EMBL" id="JAJEQN010000003">
    <property type="protein sequence ID" value="MCC2220410.1"/>
    <property type="molecule type" value="Genomic_DNA"/>
</dbReference>
<evidence type="ECO:0000256" key="10">
    <source>
        <dbReference type="ARBA" id="ARBA00022960"/>
    </source>
</evidence>
<dbReference type="InterPro" id="IPR016167">
    <property type="entry name" value="FAD-bd_PCMH_sub1"/>
</dbReference>
<evidence type="ECO:0000256" key="9">
    <source>
        <dbReference type="ARBA" id="ARBA00022857"/>
    </source>
</evidence>
<dbReference type="Pfam" id="PF02873">
    <property type="entry name" value="MurB_C"/>
    <property type="match status" value="1"/>
</dbReference>
<evidence type="ECO:0000256" key="6">
    <source>
        <dbReference type="ARBA" id="ARBA00022618"/>
    </source>
</evidence>
<keyword evidence="9 16" id="KW-0521">NADP</keyword>
<evidence type="ECO:0000313" key="18">
    <source>
        <dbReference type="EMBL" id="MCC2220410.1"/>
    </source>
</evidence>
<keyword evidence="8 16" id="KW-0274">FAD</keyword>
<accession>A0AAE3E288</accession>
<protein>
    <recommendedName>
        <fullName evidence="16">UDP-N-acetylenolpyruvoylglucosamine reductase</fullName>
        <ecNumber evidence="16">1.3.1.98</ecNumber>
    </recommendedName>
    <alternativeName>
        <fullName evidence="16">UDP-N-acetylmuramate dehydrogenase</fullName>
    </alternativeName>
</protein>
<comment type="cofactor">
    <cofactor evidence="1 16">
        <name>FAD</name>
        <dbReference type="ChEBI" id="CHEBI:57692"/>
    </cofactor>
</comment>
<evidence type="ECO:0000256" key="12">
    <source>
        <dbReference type="ARBA" id="ARBA00023002"/>
    </source>
</evidence>
<keyword evidence="7 16" id="KW-0285">Flavoprotein</keyword>
<keyword evidence="12 16" id="KW-0560">Oxidoreductase</keyword>
<comment type="caution">
    <text evidence="18">The sequence shown here is derived from an EMBL/GenBank/DDBJ whole genome shotgun (WGS) entry which is preliminary data.</text>
</comment>
<dbReference type="GO" id="GO:0071949">
    <property type="term" value="F:FAD binding"/>
    <property type="evidence" value="ECO:0007669"/>
    <property type="project" value="InterPro"/>
</dbReference>
<evidence type="ECO:0000256" key="4">
    <source>
        <dbReference type="ARBA" id="ARBA00004752"/>
    </source>
</evidence>
<dbReference type="GO" id="GO:0008360">
    <property type="term" value="P:regulation of cell shape"/>
    <property type="evidence" value="ECO:0007669"/>
    <property type="project" value="UniProtKB-KW"/>
</dbReference>
<keyword evidence="10 16" id="KW-0133">Cell shape</keyword>
<dbReference type="PANTHER" id="PTHR21071">
    <property type="entry name" value="UDP-N-ACETYLENOLPYRUVOYLGLUCOSAMINE REDUCTASE"/>
    <property type="match status" value="1"/>
</dbReference>
<dbReference type="Gene3D" id="3.90.78.10">
    <property type="entry name" value="UDP-N-acetylenolpyruvoylglucosamine reductase, C-terminal domain"/>
    <property type="match status" value="1"/>
</dbReference>
<dbReference type="GO" id="GO:0008762">
    <property type="term" value="F:UDP-N-acetylmuramate dehydrogenase activity"/>
    <property type="evidence" value="ECO:0007669"/>
    <property type="project" value="UniProtKB-UniRule"/>
</dbReference>
<comment type="catalytic activity">
    <reaction evidence="15 16">
        <text>UDP-N-acetyl-alpha-D-muramate + NADP(+) = UDP-N-acetyl-3-O-(1-carboxyvinyl)-alpha-D-glucosamine + NADPH + H(+)</text>
        <dbReference type="Rhea" id="RHEA:12248"/>
        <dbReference type="ChEBI" id="CHEBI:15378"/>
        <dbReference type="ChEBI" id="CHEBI:57783"/>
        <dbReference type="ChEBI" id="CHEBI:58349"/>
        <dbReference type="ChEBI" id="CHEBI:68483"/>
        <dbReference type="ChEBI" id="CHEBI:70757"/>
        <dbReference type="EC" id="1.3.1.98"/>
    </reaction>
</comment>
<dbReference type="GO" id="GO:0005829">
    <property type="term" value="C:cytosol"/>
    <property type="evidence" value="ECO:0007669"/>
    <property type="project" value="TreeGrafter"/>
</dbReference>
<name>A0AAE3E288_9FIRM</name>
<evidence type="ECO:0000256" key="14">
    <source>
        <dbReference type="ARBA" id="ARBA00023316"/>
    </source>
</evidence>
<dbReference type="AlphaFoldDB" id="A0AAE3E288"/>
<dbReference type="HAMAP" id="MF_00037">
    <property type="entry name" value="MurB"/>
    <property type="match status" value="1"/>
</dbReference>
<feature type="active site" evidence="16">
    <location>
        <position position="187"/>
    </location>
</feature>
<dbReference type="SUPFAM" id="SSF56176">
    <property type="entry name" value="FAD-binding/transporter-associated domain-like"/>
    <property type="match status" value="1"/>
</dbReference>
<dbReference type="Gene3D" id="3.30.43.10">
    <property type="entry name" value="Uridine Diphospho-n-acetylenolpyruvylglucosamine Reductase, domain 2"/>
    <property type="match status" value="1"/>
</dbReference>
<evidence type="ECO:0000313" key="19">
    <source>
        <dbReference type="Proteomes" id="UP001198200"/>
    </source>
</evidence>
<dbReference type="GO" id="GO:0009252">
    <property type="term" value="P:peptidoglycan biosynthetic process"/>
    <property type="evidence" value="ECO:0007669"/>
    <property type="project" value="UniProtKB-UniRule"/>
</dbReference>
<evidence type="ECO:0000256" key="11">
    <source>
        <dbReference type="ARBA" id="ARBA00022984"/>
    </source>
</evidence>
<keyword evidence="13 16" id="KW-0131">Cell cycle</keyword>
<evidence type="ECO:0000256" key="3">
    <source>
        <dbReference type="ARBA" id="ARBA00004496"/>
    </source>
</evidence>
<sequence length="321" mass="35036">MEFMEMERQLQDNVTKRLQAILEPEDLLFDEPMKDYTTFRVGGPAKWMAAPQDEQQLRVILKICSELQVPCFILGRGSNLLVSDNGFEGVIVNLRKHFNKIEVDRENKTITAEAGASLPAVSQAALSAGLTGLEFAAGIPGTMGGGLFMNAGAYGGELKQVVTEAAVMTNDGMILHVPVEQMALGHRLSSFMQTGEIILSVKMQLTQGNPVVIKETMDDFNSRRREKQPLEYPSAGSTFKRPAGYFAGKLIEDAGLKGFSVGGAQVSKKHAGFVINTGSATAADIWNLCNEIQNRIQNEFGVTLEMEIQKLGSFDQQKTKG</sequence>
<feature type="active site" description="Proton donor" evidence="16">
    <location>
        <position position="237"/>
    </location>
</feature>
<evidence type="ECO:0000256" key="16">
    <source>
        <dbReference type="HAMAP-Rule" id="MF_00037"/>
    </source>
</evidence>
<feature type="domain" description="FAD-binding PCMH-type" evidence="17">
    <location>
        <begin position="40"/>
        <end position="208"/>
    </location>
</feature>
<keyword evidence="14 16" id="KW-0961">Cell wall biogenesis/degradation</keyword>
<dbReference type="SUPFAM" id="SSF56194">
    <property type="entry name" value="Uridine diphospho-N-Acetylenolpyruvylglucosamine reductase, MurB, C-terminal domain"/>
    <property type="match status" value="1"/>
</dbReference>
<dbReference type="InterPro" id="IPR016169">
    <property type="entry name" value="FAD-bd_PCMH_sub2"/>
</dbReference>
<dbReference type="InterPro" id="IPR006094">
    <property type="entry name" value="Oxid_FAD_bind_N"/>
</dbReference>
<comment type="subcellular location">
    <subcellularLocation>
        <location evidence="3 16">Cytoplasm</location>
    </subcellularLocation>
</comment>
<dbReference type="RefSeq" id="WP_308731008.1">
    <property type="nucleotide sequence ID" value="NZ_JAJEQN010000003.1"/>
</dbReference>
<dbReference type="NCBIfam" id="TIGR00179">
    <property type="entry name" value="murB"/>
    <property type="match status" value="1"/>
</dbReference>
<evidence type="ECO:0000259" key="17">
    <source>
        <dbReference type="PROSITE" id="PS51387"/>
    </source>
</evidence>
<keyword evidence="19" id="KW-1185">Reference proteome</keyword>
<dbReference type="NCBIfam" id="NF010480">
    <property type="entry name" value="PRK13905.1"/>
    <property type="match status" value="1"/>
</dbReference>
<comment type="pathway">
    <text evidence="4 16">Cell wall biogenesis; peptidoglycan biosynthesis.</text>
</comment>
<feature type="active site" evidence="16">
    <location>
        <position position="307"/>
    </location>
</feature>
<comment type="function">
    <text evidence="2 16">Cell wall formation.</text>
</comment>
<dbReference type="InterPro" id="IPR036318">
    <property type="entry name" value="FAD-bd_PCMH-like_sf"/>
</dbReference>
<dbReference type="InterPro" id="IPR011601">
    <property type="entry name" value="MurB_C"/>
</dbReference>
<evidence type="ECO:0000256" key="7">
    <source>
        <dbReference type="ARBA" id="ARBA00022630"/>
    </source>
</evidence>
<dbReference type="GO" id="GO:0051301">
    <property type="term" value="P:cell division"/>
    <property type="evidence" value="ECO:0007669"/>
    <property type="project" value="UniProtKB-KW"/>
</dbReference>